<evidence type="ECO:0000256" key="1">
    <source>
        <dbReference type="SAM" id="SignalP"/>
    </source>
</evidence>
<keyword evidence="1" id="KW-0732">Signal</keyword>
<protein>
    <submittedName>
        <fullName evidence="2">Toxin-antitoxin system YwqK family antitoxin</fullName>
    </submittedName>
</protein>
<feature type="chain" id="PRO_5046597965" evidence="1">
    <location>
        <begin position="27"/>
        <end position="189"/>
    </location>
</feature>
<feature type="signal peptide" evidence="1">
    <location>
        <begin position="1"/>
        <end position="26"/>
    </location>
</feature>
<dbReference type="SUPFAM" id="SSF82185">
    <property type="entry name" value="Histone H3 K4-specific methyltransferase SET7/9 N-terminal domain"/>
    <property type="match status" value="1"/>
</dbReference>
<evidence type="ECO:0000313" key="2">
    <source>
        <dbReference type="EMBL" id="MFD2565673.1"/>
    </source>
</evidence>
<dbReference type="Proteomes" id="UP001597319">
    <property type="component" value="Unassembled WGS sequence"/>
</dbReference>
<organism evidence="2 3">
    <name type="scientific">Aquimarina rubra</name>
    <dbReference type="NCBI Taxonomy" id="1920033"/>
    <lineage>
        <taxon>Bacteria</taxon>
        <taxon>Pseudomonadati</taxon>
        <taxon>Bacteroidota</taxon>
        <taxon>Flavobacteriia</taxon>
        <taxon>Flavobacteriales</taxon>
        <taxon>Flavobacteriaceae</taxon>
        <taxon>Aquimarina</taxon>
    </lineage>
</organism>
<dbReference type="EMBL" id="JBHULE010000037">
    <property type="protein sequence ID" value="MFD2565673.1"/>
    <property type="molecule type" value="Genomic_DNA"/>
</dbReference>
<accession>A0ABW5LLD9</accession>
<dbReference type="InterPro" id="IPR011652">
    <property type="entry name" value="MORN_2"/>
</dbReference>
<sequence length="189" mass="21561">MKNILFKPLSLVSLIFFSIGSSQELALLTNKTKDSTPVVKKIDNTNQNTFYYSDGTIKEIRETVNNKLEGSWKYFHSNGQLKKEGTFKNNKAEGIWRVYNKNGTLVFVENYKNGIEQGIWKAFDPDGKIKIEGTFVQGKRQGTWKVYNQSGGIEKIVTFEDDIEKSELILNHKPADLNFFSVSQSIGNY</sequence>
<keyword evidence="3" id="KW-1185">Reference proteome</keyword>
<gene>
    <name evidence="2" type="ORF">ACFSR1_23560</name>
</gene>
<proteinExistence type="predicted"/>
<comment type="caution">
    <text evidence="2">The sequence shown here is derived from an EMBL/GenBank/DDBJ whole genome shotgun (WGS) entry which is preliminary data.</text>
</comment>
<dbReference type="RefSeq" id="WP_378295491.1">
    <property type="nucleotide sequence ID" value="NZ_JBHULE010000037.1"/>
</dbReference>
<reference evidence="3" key="1">
    <citation type="journal article" date="2019" name="Int. J. Syst. Evol. Microbiol.">
        <title>The Global Catalogue of Microorganisms (GCM) 10K type strain sequencing project: providing services to taxonomists for standard genome sequencing and annotation.</title>
        <authorList>
            <consortium name="The Broad Institute Genomics Platform"/>
            <consortium name="The Broad Institute Genome Sequencing Center for Infectious Disease"/>
            <person name="Wu L."/>
            <person name="Ma J."/>
        </authorList>
    </citation>
    <scope>NUCLEOTIDE SEQUENCE [LARGE SCALE GENOMIC DNA]</scope>
    <source>
        <strain evidence="3">KCTC 52274</strain>
    </source>
</reference>
<dbReference type="Pfam" id="PF07661">
    <property type="entry name" value="MORN_2"/>
    <property type="match status" value="4"/>
</dbReference>
<name>A0ABW5LLD9_9FLAO</name>
<evidence type="ECO:0000313" key="3">
    <source>
        <dbReference type="Proteomes" id="UP001597319"/>
    </source>
</evidence>
<dbReference type="Gene3D" id="2.20.110.10">
    <property type="entry name" value="Histone H3 K4-specific methyltransferase SET7/9 N-terminal domain"/>
    <property type="match status" value="2"/>
</dbReference>